<dbReference type="SUPFAM" id="SSF103473">
    <property type="entry name" value="MFS general substrate transporter"/>
    <property type="match status" value="1"/>
</dbReference>
<protein>
    <submittedName>
        <fullName evidence="7">MFS transporter</fullName>
    </submittedName>
</protein>
<dbReference type="EMBL" id="JAFEUM010000001">
    <property type="protein sequence ID" value="MBM7034818.1"/>
    <property type="molecule type" value="Genomic_DNA"/>
</dbReference>
<sequence length="407" mass="44502">MKNKTLPYLTGRFFDGISSGLFMMALPWLMLKSPPEAVAFELGTFVALVALSCTALSFLLTPIFSTVIDRHSRKQLLVLVQIVQATTAGVVLVSFSLGVDSLWLLALAQLIFWVTSNLAWTANNAFTQENYRPEEYASISGKQEIILQGTTLGAGALGIVLLEVWSIIEFSAFAALASALSTISYMITPYQQQLRTSTRHSFTSQMIESKAIITGNPRFYAYLMLSAISYPVLTYLGKLVPVWFAQQGISGQWLAGYSMSFGLGALLTGLVVTRLLGMLSLPKTMLYAMAFSTVMVMGMSGAPHPAFILGFAFLFGLSNALNRIARTNWMHVTIKIEQRGRADGALQLFATFVQSSSYVIIALLSHYGVTQYGFAVAAATMLFAVVLMKWLTRAANYNEQELVNTAA</sequence>
<feature type="transmembrane region" description="Helical" evidence="6">
    <location>
        <begin position="372"/>
        <end position="391"/>
    </location>
</feature>
<dbReference type="RefSeq" id="WP_205156481.1">
    <property type="nucleotide sequence ID" value="NZ_JAFEUM010000001.1"/>
</dbReference>
<accession>A0ABS2HB34</accession>
<feature type="transmembrane region" description="Helical" evidence="6">
    <location>
        <begin position="76"/>
        <end position="97"/>
    </location>
</feature>
<proteinExistence type="predicted"/>
<feature type="transmembrane region" description="Helical" evidence="6">
    <location>
        <begin position="145"/>
        <end position="165"/>
    </location>
</feature>
<evidence type="ECO:0000256" key="2">
    <source>
        <dbReference type="ARBA" id="ARBA00022475"/>
    </source>
</evidence>
<keyword evidence="2" id="KW-1003">Cell membrane</keyword>
<feature type="transmembrane region" description="Helical" evidence="6">
    <location>
        <begin position="346"/>
        <end position="366"/>
    </location>
</feature>
<evidence type="ECO:0000313" key="8">
    <source>
        <dbReference type="Proteomes" id="UP000809621"/>
    </source>
</evidence>
<comment type="subcellular location">
    <subcellularLocation>
        <location evidence="1">Cell membrane</location>
        <topology evidence="1">Multi-pass membrane protein</topology>
    </subcellularLocation>
</comment>
<dbReference type="PANTHER" id="PTHR23513">
    <property type="entry name" value="INTEGRAL MEMBRANE EFFLUX PROTEIN-RELATED"/>
    <property type="match status" value="1"/>
</dbReference>
<feature type="transmembrane region" description="Helical" evidence="6">
    <location>
        <begin position="103"/>
        <end position="125"/>
    </location>
</feature>
<keyword evidence="4 6" id="KW-1133">Transmembrane helix</keyword>
<name>A0ABS2HB34_9VIBR</name>
<feature type="transmembrane region" description="Helical" evidence="6">
    <location>
        <begin position="42"/>
        <end position="64"/>
    </location>
</feature>
<evidence type="ECO:0000256" key="1">
    <source>
        <dbReference type="ARBA" id="ARBA00004651"/>
    </source>
</evidence>
<dbReference type="InterPro" id="IPR011701">
    <property type="entry name" value="MFS"/>
</dbReference>
<evidence type="ECO:0000313" key="7">
    <source>
        <dbReference type="EMBL" id="MBM7034818.1"/>
    </source>
</evidence>
<comment type="caution">
    <text evidence="7">The sequence shown here is derived from an EMBL/GenBank/DDBJ whole genome shotgun (WGS) entry which is preliminary data.</text>
</comment>
<keyword evidence="3 6" id="KW-0812">Transmembrane</keyword>
<feature type="transmembrane region" description="Helical" evidence="6">
    <location>
        <begin position="257"/>
        <end position="277"/>
    </location>
</feature>
<evidence type="ECO:0000256" key="3">
    <source>
        <dbReference type="ARBA" id="ARBA00022692"/>
    </source>
</evidence>
<evidence type="ECO:0000256" key="4">
    <source>
        <dbReference type="ARBA" id="ARBA00022989"/>
    </source>
</evidence>
<evidence type="ECO:0000256" key="5">
    <source>
        <dbReference type="ARBA" id="ARBA00023136"/>
    </source>
</evidence>
<evidence type="ECO:0000256" key="6">
    <source>
        <dbReference type="SAM" id="Phobius"/>
    </source>
</evidence>
<keyword evidence="8" id="KW-1185">Reference proteome</keyword>
<dbReference type="InterPro" id="IPR036259">
    <property type="entry name" value="MFS_trans_sf"/>
</dbReference>
<keyword evidence="5 6" id="KW-0472">Membrane</keyword>
<feature type="transmembrane region" description="Helical" evidence="6">
    <location>
        <begin position="306"/>
        <end position="325"/>
    </location>
</feature>
<dbReference type="Gene3D" id="1.20.1250.20">
    <property type="entry name" value="MFS general substrate transporter like domains"/>
    <property type="match status" value="1"/>
</dbReference>
<feature type="transmembrane region" description="Helical" evidence="6">
    <location>
        <begin position="219"/>
        <end position="237"/>
    </location>
</feature>
<reference evidence="7 8" key="1">
    <citation type="submission" date="2021-02" db="EMBL/GenBank/DDBJ databases">
        <authorList>
            <person name="Park J.-S."/>
        </authorList>
    </citation>
    <scope>NUCLEOTIDE SEQUENCE [LARGE SCALE GENOMIC DNA]</scope>
    <source>
        <strain evidence="7 8">188UL20-2</strain>
    </source>
</reference>
<feature type="transmembrane region" description="Helical" evidence="6">
    <location>
        <begin position="12"/>
        <end position="30"/>
    </location>
</feature>
<dbReference type="PANTHER" id="PTHR23513:SF11">
    <property type="entry name" value="STAPHYLOFERRIN A TRANSPORTER"/>
    <property type="match status" value="1"/>
</dbReference>
<gene>
    <name evidence="7" type="ORF">JQC93_00255</name>
</gene>
<dbReference type="Pfam" id="PF07690">
    <property type="entry name" value="MFS_1"/>
    <property type="match status" value="1"/>
</dbReference>
<dbReference type="Proteomes" id="UP000809621">
    <property type="component" value="Unassembled WGS sequence"/>
</dbReference>
<organism evidence="7 8">
    <name type="scientific">Vibrio ulleungensis</name>
    <dbReference type="NCBI Taxonomy" id="2807619"/>
    <lineage>
        <taxon>Bacteria</taxon>
        <taxon>Pseudomonadati</taxon>
        <taxon>Pseudomonadota</taxon>
        <taxon>Gammaproteobacteria</taxon>
        <taxon>Vibrionales</taxon>
        <taxon>Vibrionaceae</taxon>
        <taxon>Vibrio</taxon>
    </lineage>
</organism>